<accession>A0A5C1NC95</accession>
<proteinExistence type="predicted"/>
<dbReference type="RefSeq" id="WP_149284011.1">
    <property type="nucleotide sequence ID" value="NZ_CP038437.2"/>
</dbReference>
<dbReference type="OrthoDB" id="6996126at2"/>
<dbReference type="EMBL" id="CP038437">
    <property type="protein sequence ID" value="QEM80996.1"/>
    <property type="molecule type" value="Genomic_DNA"/>
</dbReference>
<protein>
    <recommendedName>
        <fullName evidence="3">Fis family transcriptional regulator</fullName>
    </recommendedName>
</protein>
<organism evidence="1 2">
    <name type="scientific">Halomonas binhaiensis</name>
    <dbReference type="NCBI Taxonomy" id="2562282"/>
    <lineage>
        <taxon>Bacteria</taxon>
        <taxon>Pseudomonadati</taxon>
        <taxon>Pseudomonadota</taxon>
        <taxon>Gammaproteobacteria</taxon>
        <taxon>Oceanospirillales</taxon>
        <taxon>Halomonadaceae</taxon>
        <taxon>Halomonas</taxon>
    </lineage>
</organism>
<name>A0A5C1NC95_9GAMM</name>
<evidence type="ECO:0000313" key="2">
    <source>
        <dbReference type="Proteomes" id="UP000324285"/>
    </source>
</evidence>
<dbReference type="Proteomes" id="UP000324285">
    <property type="component" value="Chromosome"/>
</dbReference>
<sequence>MIAKRERGKMDRLLVTELTRVCEAAKPTLLGFCWLTHRVDYQHFPESLEVIWVFDTHTHLAKALKGRAHGRILDLTAEAFASMGIHVDDISRHVDFDSEEECQRAHGGNWQRRLRSKPESH</sequence>
<reference evidence="1" key="1">
    <citation type="submission" date="2021-02" db="EMBL/GenBank/DDBJ databases">
        <title>Strain Y2R2, a novel species of the genus Halomonas.</title>
        <authorList>
            <person name="Huang H."/>
        </authorList>
    </citation>
    <scope>NUCLEOTIDE SEQUENCE</scope>
    <source>
        <strain evidence="1">Y2R2</strain>
    </source>
</reference>
<evidence type="ECO:0008006" key="3">
    <source>
        <dbReference type="Google" id="ProtNLM"/>
    </source>
</evidence>
<dbReference type="AlphaFoldDB" id="A0A5C1NC95"/>
<keyword evidence="2" id="KW-1185">Reference proteome</keyword>
<dbReference type="KEGG" id="hbh:E4T21_05095"/>
<gene>
    <name evidence="1" type="ORF">E4T21_05095</name>
</gene>
<evidence type="ECO:0000313" key="1">
    <source>
        <dbReference type="EMBL" id="QEM80996.1"/>
    </source>
</evidence>